<feature type="region of interest" description="Disordered" evidence="1">
    <location>
        <begin position="1"/>
        <end position="37"/>
    </location>
</feature>
<dbReference type="EMBL" id="CAJNNV010033148">
    <property type="protein sequence ID" value="CAE8642297.1"/>
    <property type="molecule type" value="Genomic_DNA"/>
</dbReference>
<evidence type="ECO:0000313" key="2">
    <source>
        <dbReference type="EMBL" id="CAE8642297.1"/>
    </source>
</evidence>
<dbReference type="Proteomes" id="UP000626109">
    <property type="component" value="Unassembled WGS sequence"/>
</dbReference>
<evidence type="ECO:0000313" key="3">
    <source>
        <dbReference type="EMBL" id="CAE8673544.1"/>
    </source>
</evidence>
<gene>
    <name evidence="2" type="ORF">PGLA1383_LOCUS56804</name>
    <name evidence="3" type="ORF">PGLA2088_LOCUS18583</name>
</gene>
<reference evidence="2" key="1">
    <citation type="submission" date="2021-02" db="EMBL/GenBank/DDBJ databases">
        <authorList>
            <person name="Dougan E. K."/>
            <person name="Rhodes N."/>
            <person name="Thang M."/>
            <person name="Chan C."/>
        </authorList>
    </citation>
    <scope>NUCLEOTIDE SEQUENCE</scope>
</reference>
<feature type="region of interest" description="Disordered" evidence="1">
    <location>
        <begin position="175"/>
        <end position="204"/>
    </location>
</feature>
<proteinExistence type="predicted"/>
<feature type="region of interest" description="Disordered" evidence="1">
    <location>
        <begin position="77"/>
        <end position="100"/>
    </location>
</feature>
<evidence type="ECO:0000256" key="1">
    <source>
        <dbReference type="SAM" id="MobiDB-lite"/>
    </source>
</evidence>
<accession>A0A813HX51</accession>
<comment type="caution">
    <text evidence="2">The sequence shown here is derived from an EMBL/GenBank/DDBJ whole genome shotgun (WGS) entry which is preliminary data.</text>
</comment>
<organism evidence="2 4">
    <name type="scientific">Polarella glacialis</name>
    <name type="common">Dinoflagellate</name>
    <dbReference type="NCBI Taxonomy" id="89957"/>
    <lineage>
        <taxon>Eukaryota</taxon>
        <taxon>Sar</taxon>
        <taxon>Alveolata</taxon>
        <taxon>Dinophyceae</taxon>
        <taxon>Suessiales</taxon>
        <taxon>Suessiaceae</taxon>
        <taxon>Polarella</taxon>
    </lineage>
</organism>
<protein>
    <submittedName>
        <fullName evidence="2">Uncharacterized protein</fullName>
    </submittedName>
</protein>
<dbReference type="AlphaFoldDB" id="A0A813HX51"/>
<feature type="compositionally biased region" description="Polar residues" evidence="1">
    <location>
        <begin position="187"/>
        <end position="198"/>
    </location>
</feature>
<keyword evidence="4" id="KW-1185">Reference proteome</keyword>
<dbReference type="EMBL" id="CAJNNW010024653">
    <property type="protein sequence ID" value="CAE8673544.1"/>
    <property type="molecule type" value="Genomic_DNA"/>
</dbReference>
<name>A0A813HX51_POLGL</name>
<sequence>MALDARSSGSAPRSADDWAQPRVQLPPLPQQGQGRNAAWVPQLHAVVRRAAPPRTGLPAFQTDSCLPVDETAVVEYSGGQASASGGPRDSREAPVLLGSPELRRQETLAKAARERLPLKVRPPPHQEQGAQVHLLPGLPAKKKPLLPEATCPAFLTLRGLDAMLPVKKRLPDFLLRDPPWSRGVGNSKLQVSEPQLQGSFPEPR</sequence>
<dbReference type="Proteomes" id="UP000654075">
    <property type="component" value="Unassembled WGS sequence"/>
</dbReference>
<evidence type="ECO:0000313" key="4">
    <source>
        <dbReference type="Proteomes" id="UP000654075"/>
    </source>
</evidence>